<reference evidence="5 6" key="1">
    <citation type="submission" date="2017-04" db="EMBL/GenBank/DDBJ databases">
        <authorList>
            <person name="Afonso C.L."/>
            <person name="Miller P.J."/>
            <person name="Scott M.A."/>
            <person name="Spackman E."/>
            <person name="Goraichik I."/>
            <person name="Dimitrov K.M."/>
            <person name="Suarez D.L."/>
            <person name="Swayne D.E."/>
        </authorList>
    </citation>
    <scope>NUCLEOTIDE SEQUENCE [LARGE SCALE GENOMIC DNA]</scope>
    <source>
        <strain evidence="5 6">DSM 21164</strain>
    </source>
</reference>
<organism evidence="5 6">
    <name type="scientific">Cellulophaga tyrosinoxydans</name>
    <dbReference type="NCBI Taxonomy" id="504486"/>
    <lineage>
        <taxon>Bacteria</taxon>
        <taxon>Pseudomonadati</taxon>
        <taxon>Bacteroidota</taxon>
        <taxon>Flavobacteriia</taxon>
        <taxon>Flavobacteriales</taxon>
        <taxon>Flavobacteriaceae</taxon>
        <taxon>Cellulophaga</taxon>
    </lineage>
</organism>
<dbReference type="PANTHER" id="PTHR30408:SF12">
    <property type="entry name" value="TYPE I RESTRICTION ENZYME MJAVIII SPECIFICITY SUBUNIT"/>
    <property type="match status" value="1"/>
</dbReference>
<dbReference type="GO" id="GO:0009307">
    <property type="term" value="P:DNA restriction-modification system"/>
    <property type="evidence" value="ECO:0007669"/>
    <property type="project" value="UniProtKB-KW"/>
</dbReference>
<evidence type="ECO:0000313" key="5">
    <source>
        <dbReference type="EMBL" id="SMC53857.1"/>
    </source>
</evidence>
<dbReference type="InterPro" id="IPR052021">
    <property type="entry name" value="Type-I_RS_S_subunit"/>
</dbReference>
<keyword evidence="2" id="KW-0680">Restriction system</keyword>
<evidence type="ECO:0000256" key="1">
    <source>
        <dbReference type="ARBA" id="ARBA00010923"/>
    </source>
</evidence>
<evidence type="ECO:0000259" key="4">
    <source>
        <dbReference type="Pfam" id="PF01420"/>
    </source>
</evidence>
<keyword evidence="6" id="KW-1185">Reference proteome</keyword>
<dbReference type="Gene3D" id="3.90.220.20">
    <property type="entry name" value="DNA methylase specificity domains"/>
    <property type="match status" value="2"/>
</dbReference>
<proteinExistence type="inferred from homology"/>
<evidence type="ECO:0000313" key="6">
    <source>
        <dbReference type="Proteomes" id="UP000192360"/>
    </source>
</evidence>
<protein>
    <submittedName>
        <fullName evidence="5">Type I restriction enzyme, S subunit</fullName>
    </submittedName>
</protein>
<dbReference type="EMBL" id="FWXO01000002">
    <property type="protein sequence ID" value="SMC53857.1"/>
    <property type="molecule type" value="Genomic_DNA"/>
</dbReference>
<evidence type="ECO:0000256" key="2">
    <source>
        <dbReference type="ARBA" id="ARBA00022747"/>
    </source>
</evidence>
<sequence>MAATNTTPVLQQETTTKPVVAKRALVPKLRFKEFDGEWARKDFGSIAERAKAKHDPKKSTEEYPCIEMESIEKESSILLDIFNSNDQLSIKNKFKKGEILFGKLRPNLKKHIIAPFDGVCSSEIWVLKGKKLSNDFLFRLVQTNKFYASTLVTSGSKMPRADWDYISSTIFPFPSLPEQQKIASFLTAVDEKIQQLTKKKELLAQYKKGVMQQLFSGKLRFKPTPPLRAKHSVAKQTVEINYPDWEEKLLGKLIEICSSKRVLQKDWKEEGVPFLRTREIINLSNNVGFRTPIFITDELFEELKLKYGVPKSGDILATGVGTIGQLYIVNQADKFYFKDGNVIWFKMNDSLDSNYLNQIFKTRFIRKQLNDNASITTVATFTIDGARKTKIIYPCIDEQQKIANYLSAIDDKIETVNQQISKTQTFKKGLLQQLFV</sequence>
<comment type="similarity">
    <text evidence="1">Belongs to the type-I restriction system S methylase family.</text>
</comment>
<dbReference type="InterPro" id="IPR044946">
    <property type="entry name" value="Restrct_endonuc_typeI_TRD_sf"/>
</dbReference>
<feature type="domain" description="Type I restriction modification DNA specificity" evidence="4">
    <location>
        <begin position="244"/>
        <end position="420"/>
    </location>
</feature>
<keyword evidence="3" id="KW-0238">DNA-binding</keyword>
<dbReference type="AlphaFoldDB" id="A0A1W1ZZK2"/>
<dbReference type="Pfam" id="PF01420">
    <property type="entry name" value="Methylase_S"/>
    <property type="match status" value="2"/>
</dbReference>
<name>A0A1W1ZZK2_9FLAO</name>
<dbReference type="OrthoDB" id="667970at2"/>
<dbReference type="PANTHER" id="PTHR30408">
    <property type="entry name" value="TYPE-1 RESTRICTION ENZYME ECOKI SPECIFICITY PROTEIN"/>
    <property type="match status" value="1"/>
</dbReference>
<evidence type="ECO:0000256" key="3">
    <source>
        <dbReference type="ARBA" id="ARBA00023125"/>
    </source>
</evidence>
<dbReference type="GO" id="GO:0003677">
    <property type="term" value="F:DNA binding"/>
    <property type="evidence" value="ECO:0007669"/>
    <property type="project" value="UniProtKB-KW"/>
</dbReference>
<accession>A0A1W1ZZK2</accession>
<dbReference type="Proteomes" id="UP000192360">
    <property type="component" value="Unassembled WGS sequence"/>
</dbReference>
<dbReference type="SUPFAM" id="SSF116734">
    <property type="entry name" value="DNA methylase specificity domain"/>
    <property type="match status" value="2"/>
</dbReference>
<feature type="domain" description="Type I restriction modification DNA specificity" evidence="4">
    <location>
        <begin position="41"/>
        <end position="201"/>
    </location>
</feature>
<dbReference type="Gene3D" id="1.10.287.1120">
    <property type="entry name" value="Bipartite methylase S protein"/>
    <property type="match status" value="1"/>
</dbReference>
<dbReference type="InterPro" id="IPR000055">
    <property type="entry name" value="Restrct_endonuc_typeI_TRD"/>
</dbReference>
<dbReference type="STRING" id="504486.SAMN05660703_1679"/>
<dbReference type="RefSeq" id="WP_084061036.1">
    <property type="nucleotide sequence ID" value="NZ_FWXO01000002.1"/>
</dbReference>
<gene>
    <name evidence="5" type="ORF">SAMN05660703_1679</name>
</gene>